<accession>A0A1R3L4S4</accession>
<organism evidence="1 2">
    <name type="scientific">Corchorus olitorius</name>
    <dbReference type="NCBI Taxonomy" id="93759"/>
    <lineage>
        <taxon>Eukaryota</taxon>
        <taxon>Viridiplantae</taxon>
        <taxon>Streptophyta</taxon>
        <taxon>Embryophyta</taxon>
        <taxon>Tracheophyta</taxon>
        <taxon>Spermatophyta</taxon>
        <taxon>Magnoliopsida</taxon>
        <taxon>eudicotyledons</taxon>
        <taxon>Gunneridae</taxon>
        <taxon>Pentapetalae</taxon>
        <taxon>rosids</taxon>
        <taxon>malvids</taxon>
        <taxon>Malvales</taxon>
        <taxon>Malvaceae</taxon>
        <taxon>Grewioideae</taxon>
        <taxon>Apeibeae</taxon>
        <taxon>Corchorus</taxon>
    </lineage>
</organism>
<evidence type="ECO:0000313" key="1">
    <source>
        <dbReference type="EMBL" id="OMP14306.1"/>
    </source>
</evidence>
<keyword evidence="2" id="KW-1185">Reference proteome</keyword>
<sequence length="69" mass="7826">MAEGRWEWLLGDKTRESASQKSLWEGSRIRAKVGVHVWDVRMGCPSGLISQMFQNDPLYALMCADVDDP</sequence>
<dbReference type="Proteomes" id="UP000187203">
    <property type="component" value="Unassembled WGS sequence"/>
</dbReference>
<reference evidence="2" key="1">
    <citation type="submission" date="2013-09" db="EMBL/GenBank/DDBJ databases">
        <title>Corchorus olitorius genome sequencing.</title>
        <authorList>
            <person name="Alam M."/>
            <person name="Haque M.S."/>
            <person name="Islam M.S."/>
            <person name="Emdad E.M."/>
            <person name="Islam M.M."/>
            <person name="Ahmed B."/>
            <person name="Halim A."/>
            <person name="Hossen Q.M.M."/>
            <person name="Hossain M.Z."/>
            <person name="Ahmed R."/>
            <person name="Khan M.M."/>
            <person name="Islam R."/>
            <person name="Rashid M.M."/>
            <person name="Khan S.A."/>
            <person name="Rahman M.S."/>
            <person name="Alam M."/>
            <person name="Yahiya A.S."/>
            <person name="Khan M.S."/>
            <person name="Azam M.S."/>
            <person name="Haque T."/>
            <person name="Lashkar M.Z.H."/>
            <person name="Akhand A.I."/>
            <person name="Morshed G."/>
            <person name="Roy S."/>
            <person name="Uddin K.S."/>
            <person name="Rabeya T."/>
            <person name="Hossain A.S."/>
            <person name="Chowdhury A."/>
            <person name="Snigdha A.R."/>
            <person name="Mortoza M.S."/>
            <person name="Matin S.A."/>
            <person name="Hoque S.M.E."/>
            <person name="Islam M.K."/>
            <person name="Roy D.K."/>
            <person name="Haider R."/>
            <person name="Moosa M.M."/>
            <person name="Elias S.M."/>
            <person name="Hasan A.M."/>
            <person name="Jahan S."/>
            <person name="Shafiuddin M."/>
            <person name="Mahmood N."/>
            <person name="Shommy N.S."/>
        </authorList>
    </citation>
    <scope>NUCLEOTIDE SEQUENCE [LARGE SCALE GENOMIC DNA]</scope>
    <source>
        <strain evidence="2">cv. O-4</strain>
    </source>
</reference>
<proteinExistence type="predicted"/>
<name>A0A1R3L4S4_9ROSI</name>
<evidence type="ECO:0000313" key="2">
    <source>
        <dbReference type="Proteomes" id="UP000187203"/>
    </source>
</evidence>
<comment type="caution">
    <text evidence="1">The sequence shown here is derived from an EMBL/GenBank/DDBJ whole genome shotgun (WGS) entry which is preliminary data.</text>
</comment>
<gene>
    <name evidence="1" type="ORF">COLO4_00071</name>
</gene>
<dbReference type="AlphaFoldDB" id="A0A1R3L4S4"/>
<dbReference type="EMBL" id="AWUE01000441">
    <property type="protein sequence ID" value="OMP14306.1"/>
    <property type="molecule type" value="Genomic_DNA"/>
</dbReference>
<protein>
    <submittedName>
        <fullName evidence="1">Uncharacterized protein</fullName>
    </submittedName>
</protein>